<dbReference type="InterPro" id="IPR000873">
    <property type="entry name" value="AMP-dep_synth/lig_dom"/>
</dbReference>
<dbReference type="PANTHER" id="PTHR24096">
    <property type="entry name" value="LONG-CHAIN-FATTY-ACID--COA LIGASE"/>
    <property type="match status" value="1"/>
</dbReference>
<keyword evidence="3" id="KW-0812">Transmembrane</keyword>
<gene>
    <name evidence="5" type="ORF">BJ684DRAFT_494</name>
</gene>
<evidence type="ECO:0000256" key="1">
    <source>
        <dbReference type="ARBA" id="ARBA00006432"/>
    </source>
</evidence>
<dbReference type="Pfam" id="PF00501">
    <property type="entry name" value="AMP-binding"/>
    <property type="match status" value="1"/>
</dbReference>
<protein>
    <recommendedName>
        <fullName evidence="4">AMP-dependent synthetase/ligase domain-containing protein</fullName>
    </recommendedName>
</protein>
<accession>A0A4P9XYA2</accession>
<comment type="similarity">
    <text evidence="1">Belongs to the ATP-dependent AMP-binding enzyme family.</text>
</comment>
<evidence type="ECO:0000259" key="4">
    <source>
        <dbReference type="Pfam" id="PF00501"/>
    </source>
</evidence>
<feature type="non-terminal residue" evidence="5">
    <location>
        <position position="348"/>
    </location>
</feature>
<dbReference type="Proteomes" id="UP000267251">
    <property type="component" value="Unassembled WGS sequence"/>
</dbReference>
<evidence type="ECO:0000256" key="2">
    <source>
        <dbReference type="ARBA" id="ARBA00022598"/>
    </source>
</evidence>
<sequence>MTLYSPLPDIQFQELDIHHYIFDNPRYPSEPEAPALVDGPSGRVITRGELTDQAKRLSHALIRDYAWKDGDVASLFLPNSTAYAPIFFGILGAGGIVTTSNNNYTSQELTHQLGHSDAKILFTSSDLLPIALESARAVGIPTSRIILTEAPGHDQTLPRGSRSLEDVITSISSFPEASQWPRKLTEEQVRSRTALIAYSSGTSGMPKGIELTHWNITCNIQQYIAFEGPVPKNDVWIEFLPLYHIYGLITSLFSALTLHIPMVVMPRFSMVPLLEAIVKYRVTFMHVVPPIVLAFAKHPDVGQYDLSRVRGMMSAAAPLDAELGEAVSTRTGIQVRQVYGMSETAPLT</sequence>
<dbReference type="InterPro" id="IPR020845">
    <property type="entry name" value="AMP-binding_CS"/>
</dbReference>
<reference evidence="6" key="1">
    <citation type="journal article" date="2018" name="Nat. Microbiol.">
        <title>Leveraging single-cell genomics to expand the fungal tree of life.</title>
        <authorList>
            <person name="Ahrendt S.R."/>
            <person name="Quandt C.A."/>
            <person name="Ciobanu D."/>
            <person name="Clum A."/>
            <person name="Salamov A."/>
            <person name="Andreopoulos B."/>
            <person name="Cheng J.F."/>
            <person name="Woyke T."/>
            <person name="Pelin A."/>
            <person name="Henrissat B."/>
            <person name="Reynolds N.K."/>
            <person name="Benny G.L."/>
            <person name="Smith M.E."/>
            <person name="James T.Y."/>
            <person name="Grigoriev I.V."/>
        </authorList>
    </citation>
    <scope>NUCLEOTIDE SEQUENCE [LARGE SCALE GENOMIC DNA]</scope>
</reference>
<dbReference type="Gene3D" id="3.40.50.12780">
    <property type="entry name" value="N-terminal domain of ligase-like"/>
    <property type="match status" value="1"/>
</dbReference>
<dbReference type="InterPro" id="IPR042099">
    <property type="entry name" value="ANL_N_sf"/>
</dbReference>
<feature type="domain" description="AMP-dependent synthetase/ligase" evidence="4">
    <location>
        <begin position="30"/>
        <end position="347"/>
    </location>
</feature>
<organism evidence="5 6">
    <name type="scientific">Piptocephalis cylindrospora</name>
    <dbReference type="NCBI Taxonomy" id="1907219"/>
    <lineage>
        <taxon>Eukaryota</taxon>
        <taxon>Fungi</taxon>
        <taxon>Fungi incertae sedis</taxon>
        <taxon>Zoopagomycota</taxon>
        <taxon>Zoopagomycotina</taxon>
        <taxon>Zoopagomycetes</taxon>
        <taxon>Zoopagales</taxon>
        <taxon>Piptocephalidaceae</taxon>
        <taxon>Piptocephalis</taxon>
    </lineage>
</organism>
<evidence type="ECO:0000313" key="6">
    <source>
        <dbReference type="Proteomes" id="UP000267251"/>
    </source>
</evidence>
<name>A0A4P9XYA2_9FUNG</name>
<dbReference type="PANTHER" id="PTHR24096:SF149">
    <property type="entry name" value="AMP-BINDING DOMAIN-CONTAINING PROTEIN-RELATED"/>
    <property type="match status" value="1"/>
</dbReference>
<dbReference type="GO" id="GO:0016405">
    <property type="term" value="F:CoA-ligase activity"/>
    <property type="evidence" value="ECO:0007669"/>
    <property type="project" value="TreeGrafter"/>
</dbReference>
<keyword evidence="2" id="KW-0436">Ligase</keyword>
<dbReference type="SUPFAM" id="SSF56801">
    <property type="entry name" value="Acetyl-CoA synthetase-like"/>
    <property type="match status" value="1"/>
</dbReference>
<keyword evidence="3" id="KW-0472">Membrane</keyword>
<dbReference type="PROSITE" id="PS00455">
    <property type="entry name" value="AMP_BINDING"/>
    <property type="match status" value="1"/>
</dbReference>
<proteinExistence type="inferred from homology"/>
<evidence type="ECO:0000256" key="3">
    <source>
        <dbReference type="SAM" id="Phobius"/>
    </source>
</evidence>
<feature type="transmembrane region" description="Helical" evidence="3">
    <location>
        <begin position="243"/>
        <end position="264"/>
    </location>
</feature>
<dbReference type="EMBL" id="KZ988906">
    <property type="protein sequence ID" value="RKP11443.1"/>
    <property type="molecule type" value="Genomic_DNA"/>
</dbReference>
<keyword evidence="6" id="KW-1185">Reference proteome</keyword>
<keyword evidence="3" id="KW-1133">Transmembrane helix</keyword>
<dbReference type="OrthoDB" id="10253115at2759"/>
<evidence type="ECO:0000313" key="5">
    <source>
        <dbReference type="EMBL" id="RKP11443.1"/>
    </source>
</evidence>
<dbReference type="AlphaFoldDB" id="A0A4P9XYA2"/>